<sequence length="632" mass="72738">MLCIFLLSFATGVLTETVFYDSYSGNELTKEDVKPYIKQNSTFWCINEIMPCNPYEGRRIDGSCNNLKYPNRGAAHTPNLRLLPPEYDTDFEPRKTKSGEPLPLARSVRTTVMAEGRVPDTRFTQLLLHFFVFITSDVLSVHDTVNYIKWTPYCCEEKGKTDKKCISIKIPDDDPVHRFSSIRCLNLTRPETFQSRGCLKNKTLPERITSSTPAFDLSQLYGTSLNFLNAKVRKFEKGLLKFEVANGKIWPPSVNTTDNLCFLNKLPHETRCHDIPEGGGNSVLGSNLFTIWLWRLHNRIATGLAEVNPCWDDEKLFYMARELTIAIMMQIYYYELMPTLMGYDNLVRNGVLSPFTEDFRDIYNDDLVPQITLEFPFVLRWAHTIQEGRLKMYDTKGVYLKEVPVVNLTLRTGYLDENLEYITHGAFRQPSAKFDYIVDPDIAEQGLGPHQLAVDLLSSDLTKNRYFGFPPYIKYRKLCSGKTYRTFDDLLDVIDPERIELLKEKYKHVEDIDLMAGIWLERPIQGGHVPVTFFCIVADQMRRSVASDRHWYERPNRPNGFTLEQLLEVRKASIAQIMCAVGDKVTAIQPHAFNMPGLGNEMISCENIQKMNLCAWRDQACNNPFANNIYNL</sequence>
<reference evidence="7" key="1">
    <citation type="submission" date="2021-12" db="EMBL/GenBank/DDBJ databases">
        <authorList>
            <person name="Martin H S."/>
        </authorList>
    </citation>
    <scope>NUCLEOTIDE SEQUENCE</scope>
</reference>
<gene>
    <name evidence="7" type="ORF">BINO364_LOCUS14191</name>
</gene>
<evidence type="ECO:0000256" key="4">
    <source>
        <dbReference type="ARBA" id="ARBA00023180"/>
    </source>
</evidence>
<keyword evidence="3" id="KW-0560">Oxidoreductase</keyword>
<comment type="subcellular location">
    <subcellularLocation>
        <location evidence="1">Secreted</location>
    </subcellularLocation>
</comment>
<keyword evidence="5" id="KW-0408">Iron</keyword>
<dbReference type="PRINTS" id="PR00457">
    <property type="entry name" value="ANPEROXIDASE"/>
</dbReference>
<feature type="signal peptide" evidence="6">
    <location>
        <begin position="1"/>
        <end position="15"/>
    </location>
</feature>
<dbReference type="Gene3D" id="1.10.640.10">
    <property type="entry name" value="Haem peroxidase domain superfamily, animal type"/>
    <property type="match status" value="1"/>
</dbReference>
<evidence type="ECO:0000313" key="8">
    <source>
        <dbReference type="Proteomes" id="UP000838878"/>
    </source>
</evidence>
<dbReference type="GO" id="GO:0005576">
    <property type="term" value="C:extracellular region"/>
    <property type="evidence" value="ECO:0007669"/>
    <property type="project" value="UniProtKB-SubCell"/>
</dbReference>
<dbReference type="OrthoDB" id="823504at2759"/>
<keyword evidence="5" id="KW-0479">Metal-binding</keyword>
<dbReference type="InterPro" id="IPR037120">
    <property type="entry name" value="Haem_peroxidase_sf_animal"/>
</dbReference>
<name>A0A8J9YE43_9NEOP</name>
<evidence type="ECO:0000256" key="6">
    <source>
        <dbReference type="SAM" id="SignalP"/>
    </source>
</evidence>
<evidence type="ECO:0000256" key="2">
    <source>
        <dbReference type="ARBA" id="ARBA00022525"/>
    </source>
</evidence>
<keyword evidence="5" id="KW-0349">Heme</keyword>
<proteinExistence type="predicted"/>
<evidence type="ECO:0000256" key="3">
    <source>
        <dbReference type="ARBA" id="ARBA00022559"/>
    </source>
</evidence>
<dbReference type="Pfam" id="PF03098">
    <property type="entry name" value="An_peroxidase"/>
    <property type="match status" value="1"/>
</dbReference>
<dbReference type="GO" id="GO:0004601">
    <property type="term" value="F:peroxidase activity"/>
    <property type="evidence" value="ECO:0007669"/>
    <property type="project" value="UniProtKB-KW"/>
</dbReference>
<dbReference type="GO" id="GO:0020037">
    <property type="term" value="F:heme binding"/>
    <property type="evidence" value="ECO:0007669"/>
    <property type="project" value="InterPro"/>
</dbReference>
<dbReference type="InterPro" id="IPR019791">
    <property type="entry name" value="Haem_peroxidase_animal"/>
</dbReference>
<keyword evidence="4" id="KW-0325">Glycoprotein</keyword>
<keyword evidence="8" id="KW-1185">Reference proteome</keyword>
<evidence type="ECO:0000256" key="5">
    <source>
        <dbReference type="PIRSR" id="PIRSR619791-2"/>
    </source>
</evidence>
<evidence type="ECO:0000313" key="7">
    <source>
        <dbReference type="EMBL" id="CAH0729039.1"/>
    </source>
</evidence>
<dbReference type="Proteomes" id="UP000838878">
    <property type="component" value="Chromosome 7"/>
</dbReference>
<dbReference type="AlphaFoldDB" id="A0A8J9YE43"/>
<feature type="binding site" description="axial binding residue" evidence="5">
    <location>
        <position position="383"/>
    </location>
    <ligand>
        <name>heme b</name>
        <dbReference type="ChEBI" id="CHEBI:60344"/>
    </ligand>
    <ligandPart>
        <name>Fe</name>
        <dbReference type="ChEBI" id="CHEBI:18248"/>
    </ligandPart>
</feature>
<organism evidence="7 8">
    <name type="scientific">Brenthis ino</name>
    <name type="common">lesser marbled fritillary</name>
    <dbReference type="NCBI Taxonomy" id="405034"/>
    <lineage>
        <taxon>Eukaryota</taxon>
        <taxon>Metazoa</taxon>
        <taxon>Ecdysozoa</taxon>
        <taxon>Arthropoda</taxon>
        <taxon>Hexapoda</taxon>
        <taxon>Insecta</taxon>
        <taxon>Pterygota</taxon>
        <taxon>Neoptera</taxon>
        <taxon>Endopterygota</taxon>
        <taxon>Lepidoptera</taxon>
        <taxon>Glossata</taxon>
        <taxon>Ditrysia</taxon>
        <taxon>Papilionoidea</taxon>
        <taxon>Nymphalidae</taxon>
        <taxon>Heliconiinae</taxon>
        <taxon>Argynnini</taxon>
        <taxon>Brenthis</taxon>
    </lineage>
</organism>
<dbReference type="InterPro" id="IPR010255">
    <property type="entry name" value="Haem_peroxidase_sf"/>
</dbReference>
<feature type="non-terminal residue" evidence="7">
    <location>
        <position position="632"/>
    </location>
</feature>
<feature type="chain" id="PRO_5035461259" description="Peroxidase" evidence="6">
    <location>
        <begin position="16"/>
        <end position="632"/>
    </location>
</feature>
<protein>
    <recommendedName>
        <fullName evidence="9">Peroxidase</fullName>
    </recommendedName>
</protein>
<evidence type="ECO:0000256" key="1">
    <source>
        <dbReference type="ARBA" id="ARBA00004613"/>
    </source>
</evidence>
<keyword evidence="3" id="KW-0575">Peroxidase</keyword>
<accession>A0A8J9YE43</accession>
<dbReference type="PANTHER" id="PTHR11475">
    <property type="entry name" value="OXIDASE/PEROXIDASE"/>
    <property type="match status" value="1"/>
</dbReference>
<evidence type="ECO:0008006" key="9">
    <source>
        <dbReference type="Google" id="ProtNLM"/>
    </source>
</evidence>
<dbReference type="PANTHER" id="PTHR11475:SF4">
    <property type="entry name" value="CHORION PEROXIDASE"/>
    <property type="match status" value="1"/>
</dbReference>
<dbReference type="SUPFAM" id="SSF48113">
    <property type="entry name" value="Heme-dependent peroxidases"/>
    <property type="match status" value="1"/>
</dbReference>
<keyword evidence="6" id="KW-0732">Signal</keyword>
<dbReference type="GO" id="GO:0006979">
    <property type="term" value="P:response to oxidative stress"/>
    <property type="evidence" value="ECO:0007669"/>
    <property type="project" value="InterPro"/>
</dbReference>
<dbReference type="PROSITE" id="PS50292">
    <property type="entry name" value="PEROXIDASE_3"/>
    <property type="match status" value="1"/>
</dbReference>
<keyword evidence="2" id="KW-0964">Secreted</keyword>
<dbReference type="EMBL" id="OV170227">
    <property type="protein sequence ID" value="CAH0729039.1"/>
    <property type="molecule type" value="Genomic_DNA"/>
</dbReference>
<dbReference type="GO" id="GO:0046872">
    <property type="term" value="F:metal ion binding"/>
    <property type="evidence" value="ECO:0007669"/>
    <property type="project" value="UniProtKB-KW"/>
</dbReference>